<dbReference type="GO" id="GO:0010333">
    <property type="term" value="F:terpene synthase activity"/>
    <property type="evidence" value="ECO:0007669"/>
    <property type="project" value="InterPro"/>
</dbReference>
<dbReference type="OrthoDB" id="2861623at2759"/>
<evidence type="ECO:0000313" key="5">
    <source>
        <dbReference type="EMBL" id="PTB46586.1"/>
    </source>
</evidence>
<sequence length="369" mass="41059">MPSPTPPSTFGQAALITALKGQTLRIPSLQALFHTWPSPSLNAHYQELVPLASAAILEIAAAAPQLSIERRLRDDIALLTCLLFPTARRNQIEALVLYMVWLVCWDDTVDTNEGDLAADFAGAEEWRGKTLEIARTALQLPDDGGAQHGAAVDAINAVLVNFGQRYCYGTTHERAPLEQRQRLYDEISIFIRACAMEQRLRLDNALPSFEEYMDLREGTVAGGTLCALVPFAMGRHVPPELLDSPQFGVLRKQANVLFGLLNDLISLKKELSMDCVINAVCTLLRPERPLDEVMAQIYQKLQDAVRLFNEAAGELIDQFMNNNLLYDLSKDLVDGYRSVVTGTLEFMLKSPRYNISQLLREDGSLEIVL</sequence>
<dbReference type="InterPro" id="IPR034686">
    <property type="entry name" value="Terpene_cyclase-like_2"/>
</dbReference>
<protein>
    <recommendedName>
        <fullName evidence="4">Terpene synthase</fullName>
        <ecNumber evidence="4">4.2.3.-</ecNumber>
    </recommendedName>
</protein>
<dbReference type="GO" id="GO:0046872">
    <property type="term" value="F:metal ion binding"/>
    <property type="evidence" value="ECO:0007669"/>
    <property type="project" value="UniProtKB-KW"/>
</dbReference>
<evidence type="ECO:0000256" key="1">
    <source>
        <dbReference type="ARBA" id="ARBA00001946"/>
    </source>
</evidence>
<dbReference type="AlphaFoldDB" id="A0A2T3ZP41"/>
<evidence type="ECO:0000256" key="2">
    <source>
        <dbReference type="ARBA" id="ARBA00006333"/>
    </source>
</evidence>
<keyword evidence="6" id="KW-1185">Reference proteome</keyword>
<dbReference type="EMBL" id="KZ679256">
    <property type="protein sequence ID" value="PTB46586.1"/>
    <property type="molecule type" value="Genomic_DNA"/>
</dbReference>
<dbReference type="Pfam" id="PF19086">
    <property type="entry name" value="Terpene_syn_C_2"/>
    <property type="match status" value="1"/>
</dbReference>
<dbReference type="EC" id="4.2.3.-" evidence="4"/>
<accession>A0A2T3ZP41</accession>
<reference evidence="5 6" key="1">
    <citation type="submission" date="2016-07" db="EMBL/GenBank/DDBJ databases">
        <title>Multiple horizontal gene transfer events from other fungi enriched the ability of initially mycotrophic Trichoderma (Ascomycota) to feed on dead plant biomass.</title>
        <authorList>
            <consortium name="DOE Joint Genome Institute"/>
            <person name="Aerts A."/>
            <person name="Atanasova L."/>
            <person name="Chenthamara K."/>
            <person name="Zhang J."/>
            <person name="Grujic M."/>
            <person name="Henrissat B."/>
            <person name="Kuo A."/>
            <person name="Salamov A."/>
            <person name="Lipzen A."/>
            <person name="Labutti K."/>
            <person name="Barry K."/>
            <person name="Miao Y."/>
            <person name="Rahimi M.J."/>
            <person name="Shen Q."/>
            <person name="Grigoriev I.V."/>
            <person name="Kubicek C.P."/>
            <person name="Druzhinina I.S."/>
        </authorList>
    </citation>
    <scope>NUCLEOTIDE SEQUENCE [LARGE SCALE GENOMIC DNA]</scope>
    <source>
        <strain evidence="5 6">CBS 433.97</strain>
    </source>
</reference>
<dbReference type="SFLD" id="SFLDS00005">
    <property type="entry name" value="Isoprenoid_Synthase_Type_I"/>
    <property type="match status" value="1"/>
</dbReference>
<dbReference type="STRING" id="1042311.A0A2T3ZP41"/>
<dbReference type="SFLD" id="SFLDG01020">
    <property type="entry name" value="Terpene_Cyclase_Like_2"/>
    <property type="match status" value="1"/>
</dbReference>
<proteinExistence type="inferred from homology"/>
<evidence type="ECO:0000256" key="3">
    <source>
        <dbReference type="ARBA" id="ARBA00022842"/>
    </source>
</evidence>
<keyword evidence="3 4" id="KW-0460">Magnesium</keyword>
<gene>
    <name evidence="5" type="ORF">M441DRAFT_53311</name>
</gene>
<dbReference type="GO" id="GO:0008299">
    <property type="term" value="P:isoprenoid biosynthetic process"/>
    <property type="evidence" value="ECO:0007669"/>
    <property type="project" value="UniProtKB-ARBA"/>
</dbReference>
<organism evidence="5 6">
    <name type="scientific">Trichoderma asperellum (strain ATCC 204424 / CBS 433.97 / NBRC 101777)</name>
    <dbReference type="NCBI Taxonomy" id="1042311"/>
    <lineage>
        <taxon>Eukaryota</taxon>
        <taxon>Fungi</taxon>
        <taxon>Dikarya</taxon>
        <taxon>Ascomycota</taxon>
        <taxon>Pezizomycotina</taxon>
        <taxon>Sordariomycetes</taxon>
        <taxon>Hypocreomycetidae</taxon>
        <taxon>Hypocreales</taxon>
        <taxon>Hypocreaceae</taxon>
        <taxon>Trichoderma</taxon>
    </lineage>
</organism>
<dbReference type="PANTHER" id="PTHR35201">
    <property type="entry name" value="TERPENE SYNTHASE"/>
    <property type="match status" value="1"/>
</dbReference>
<comment type="similarity">
    <text evidence="2 4">Belongs to the terpene synthase family.</text>
</comment>
<dbReference type="PANTHER" id="PTHR35201:SF4">
    <property type="entry name" value="BETA-PINACENE SYNTHASE-RELATED"/>
    <property type="match status" value="1"/>
</dbReference>
<dbReference type="Gene3D" id="1.10.600.10">
    <property type="entry name" value="Farnesyl Diphosphate Synthase"/>
    <property type="match status" value="1"/>
</dbReference>
<dbReference type="SUPFAM" id="SSF48576">
    <property type="entry name" value="Terpenoid synthases"/>
    <property type="match status" value="1"/>
</dbReference>
<name>A0A2T3ZP41_TRIA4</name>
<evidence type="ECO:0000313" key="6">
    <source>
        <dbReference type="Proteomes" id="UP000240493"/>
    </source>
</evidence>
<comment type="cofactor">
    <cofactor evidence="1 4">
        <name>Mg(2+)</name>
        <dbReference type="ChEBI" id="CHEBI:18420"/>
    </cofactor>
</comment>
<dbReference type="InterPro" id="IPR008949">
    <property type="entry name" value="Isoprenoid_synthase_dom_sf"/>
</dbReference>
<keyword evidence="4" id="KW-0456">Lyase</keyword>
<dbReference type="Proteomes" id="UP000240493">
    <property type="component" value="Unassembled WGS sequence"/>
</dbReference>
<keyword evidence="4" id="KW-0479">Metal-binding</keyword>
<evidence type="ECO:0000256" key="4">
    <source>
        <dbReference type="RuleBase" id="RU366034"/>
    </source>
</evidence>